<evidence type="ECO:0000313" key="2">
    <source>
        <dbReference type="EMBL" id="HBJ09503.1"/>
    </source>
</evidence>
<sequence length="398" mass="45932">MFPVPHLLLRQFISDKNIATFLLVLFNILFLPIERDAFSLVKIGMMALCPLIWILNNPFVTKALLYGLVYWLLIYFLSLLKGEIRFSTIGFSGMYIGMFITYYNYVIKGVFVLDYFQKILKWIIIIYGTTLIAQQFCLLIGLKNVPIINLQNQNFLDLTKLPSLTLEPSHSARILTVAMLGYLRCSEIFLMRRLNLKELFDTNNKWVTTMFLWSMLTMGSGTAFVGMAILSIYFITRKTAIYIIPIFIGVFLIGQTLELKQMVRAEALLKASMTGNTQIMQQAEGSGATRIIPIINLFTKTDLTKNETWIGKQSMEKDNLWWLNNDRSVIDQYGLIAFMLSLLFVYSCMIRHCFSIETLIYIFLLGFSIGNIYYSWGCLMIFASIRYFQVQQEQGNVI</sequence>
<organism evidence="2 3">
    <name type="scientific">Coprobacter fastidiosus</name>
    <dbReference type="NCBI Taxonomy" id="1099853"/>
    <lineage>
        <taxon>Bacteria</taxon>
        <taxon>Pseudomonadati</taxon>
        <taxon>Bacteroidota</taxon>
        <taxon>Bacteroidia</taxon>
        <taxon>Bacteroidales</taxon>
        <taxon>Barnesiellaceae</taxon>
        <taxon>Coprobacter</taxon>
    </lineage>
</organism>
<feature type="transmembrane region" description="Helical" evidence="1">
    <location>
        <begin position="211"/>
        <end position="234"/>
    </location>
</feature>
<reference evidence="2 3" key="1">
    <citation type="journal article" date="2018" name="Nat. Biotechnol.">
        <title>A standardized bacterial taxonomy based on genome phylogeny substantially revises the tree of life.</title>
        <authorList>
            <person name="Parks D.H."/>
            <person name="Chuvochina M."/>
            <person name="Waite D.W."/>
            <person name="Rinke C."/>
            <person name="Skarshewski A."/>
            <person name="Chaumeil P.A."/>
            <person name="Hugenholtz P."/>
        </authorList>
    </citation>
    <scope>NUCLEOTIDE SEQUENCE [LARGE SCALE GENOMIC DNA]</scope>
    <source>
        <strain evidence="2">UBA11482</strain>
    </source>
</reference>
<evidence type="ECO:0008006" key="4">
    <source>
        <dbReference type="Google" id="ProtNLM"/>
    </source>
</evidence>
<dbReference type="AlphaFoldDB" id="A0A354M4R4"/>
<gene>
    <name evidence="2" type="ORF">DDY73_10930</name>
</gene>
<feature type="transmembrane region" description="Helical" evidence="1">
    <location>
        <begin position="63"/>
        <end position="80"/>
    </location>
</feature>
<evidence type="ECO:0000256" key="1">
    <source>
        <dbReference type="SAM" id="Phobius"/>
    </source>
</evidence>
<feature type="transmembrane region" description="Helical" evidence="1">
    <location>
        <begin position="86"/>
        <end position="107"/>
    </location>
</feature>
<feature type="transmembrane region" description="Helical" evidence="1">
    <location>
        <begin position="12"/>
        <end position="31"/>
    </location>
</feature>
<accession>A0A354M4R4</accession>
<keyword evidence="1" id="KW-1133">Transmembrane helix</keyword>
<keyword evidence="1" id="KW-0472">Membrane</keyword>
<dbReference type="EMBL" id="DNWC01000142">
    <property type="protein sequence ID" value="HBJ09503.1"/>
    <property type="molecule type" value="Genomic_DNA"/>
</dbReference>
<protein>
    <recommendedName>
        <fullName evidence="4">O-antigen ligase domain-containing protein</fullName>
    </recommendedName>
</protein>
<feature type="transmembrane region" description="Helical" evidence="1">
    <location>
        <begin position="358"/>
        <end position="382"/>
    </location>
</feature>
<dbReference type="Proteomes" id="UP000262954">
    <property type="component" value="Unassembled WGS sequence"/>
</dbReference>
<feature type="transmembrane region" description="Helical" evidence="1">
    <location>
        <begin position="119"/>
        <end position="142"/>
    </location>
</feature>
<evidence type="ECO:0000313" key="3">
    <source>
        <dbReference type="Proteomes" id="UP000262954"/>
    </source>
</evidence>
<keyword evidence="1" id="KW-0812">Transmembrane</keyword>
<comment type="caution">
    <text evidence="2">The sequence shown here is derived from an EMBL/GenBank/DDBJ whole genome shotgun (WGS) entry which is preliminary data.</text>
</comment>
<name>A0A354M4R4_9BACT</name>
<feature type="transmembrane region" description="Helical" evidence="1">
    <location>
        <begin position="333"/>
        <end position="352"/>
    </location>
</feature>
<proteinExistence type="predicted"/>
<feature type="transmembrane region" description="Helical" evidence="1">
    <location>
        <begin position="240"/>
        <end position="259"/>
    </location>
</feature>